<evidence type="ECO:0000313" key="2">
    <source>
        <dbReference type="EMBL" id="SBS96668.1"/>
    </source>
</evidence>
<name>A0A1A8W0K4_PLAOA</name>
<evidence type="ECO:0000313" key="3">
    <source>
        <dbReference type="Proteomes" id="UP000078546"/>
    </source>
</evidence>
<dbReference type="Proteomes" id="UP000078546">
    <property type="component" value="Unassembled WGS sequence"/>
</dbReference>
<reference evidence="1" key="1">
    <citation type="submission" date="2016-05" db="EMBL/GenBank/DDBJ databases">
        <authorList>
            <person name="Lavstsen T."/>
            <person name="Jespersen J.S."/>
        </authorList>
    </citation>
    <scope>NUCLEOTIDE SEQUENCE [LARGE SCALE GENOMIC DNA]</scope>
</reference>
<dbReference type="EMBL" id="FLQV01000616">
    <property type="protein sequence ID" value="SBS96668.1"/>
    <property type="molecule type" value="Genomic_DNA"/>
</dbReference>
<proteinExistence type="predicted"/>
<accession>A0A1A8W0K4</accession>
<evidence type="ECO:0000313" key="4">
    <source>
        <dbReference type="Proteomes" id="UP000078560"/>
    </source>
</evidence>
<sequence>MDNLARATRKKGEEKKKKNEKRWLWFYNRVECSSSLCASASSNLLRSFCFLGMFSQLSFAGIPCPFSLASIPRPLTCSATLSGLRPFEGGDVNLVSQVLSFGFLLNQF</sequence>
<dbReference type="AlphaFoldDB" id="A0A1A8W0K4"/>
<dbReference type="Proteomes" id="UP000078560">
    <property type="component" value="Unassembled WGS sequence"/>
</dbReference>
<reference evidence="3 4" key="2">
    <citation type="submission" date="2016-05" db="EMBL/GenBank/DDBJ databases">
        <authorList>
            <person name="Naeem Raeece"/>
        </authorList>
    </citation>
    <scope>NUCLEOTIDE SEQUENCE [LARGE SCALE GENOMIC DNA]</scope>
</reference>
<dbReference type="EMBL" id="FLQU01000483">
    <property type="protein sequence ID" value="SBS86296.1"/>
    <property type="molecule type" value="Genomic_DNA"/>
</dbReference>
<gene>
    <name evidence="2" type="ORF">POVCU1_033350</name>
    <name evidence="1" type="ORF">POVCU2_0036370</name>
</gene>
<organism evidence="1 4">
    <name type="scientific">Plasmodium ovale curtisi</name>
    <dbReference type="NCBI Taxonomy" id="864141"/>
    <lineage>
        <taxon>Eukaryota</taxon>
        <taxon>Sar</taxon>
        <taxon>Alveolata</taxon>
        <taxon>Apicomplexa</taxon>
        <taxon>Aconoidasida</taxon>
        <taxon>Haemosporida</taxon>
        <taxon>Plasmodiidae</taxon>
        <taxon>Plasmodium</taxon>
        <taxon>Plasmodium (Plasmodium)</taxon>
    </lineage>
</organism>
<protein>
    <submittedName>
        <fullName evidence="1">Uncharacterized protein</fullName>
    </submittedName>
</protein>
<evidence type="ECO:0000313" key="1">
    <source>
        <dbReference type="EMBL" id="SBS86296.1"/>
    </source>
</evidence>